<sequence length="408" mass="43877">EVVARARRGRCRRRPGRSVRGRTPRLARTQDASDRAEHGTAPHHLRRVPEHRGSNRARRSRHRPQGAWGSAAAAGPPRAWRAGRRSRASVRGRGTDPTVSRRGAPRPGCGERSRGPARRSRPRDRAGRRRAAGPPPGQGGDRVAGRLPRDRQTRSASAPAAGTAGGRPDRFQDLLRPLSRPDGRDRGRGRDHPVRGGVCGVAEGRGRHGQSLPPGPPLSLPEARPELGCAPGPSLHDEPPPGSPARWRRCSSGQATDHLRRSLRLHPPGGRAGAAGTFSSRRPDGRHPVLLRRRDVHRPAHRAGCGRHLSRAGKRGVGVSSRRGAPAQGPDHAGLRARPREPGGARSARPVGGRQAVPRIADQACGLDPGSARSLRGPRARSGRRVVCLEALVQRRRHSGRNGTPRKV</sequence>
<feature type="compositionally biased region" description="Basic residues" evidence="1">
    <location>
        <begin position="115"/>
        <end position="131"/>
    </location>
</feature>
<accession>A0A6J4M9H9</accession>
<feature type="compositionally biased region" description="Basic residues" evidence="1">
    <location>
        <begin position="289"/>
        <end position="314"/>
    </location>
</feature>
<reference evidence="2" key="1">
    <citation type="submission" date="2020-02" db="EMBL/GenBank/DDBJ databases">
        <authorList>
            <person name="Meier V. D."/>
        </authorList>
    </citation>
    <scope>NUCLEOTIDE SEQUENCE</scope>
    <source>
        <strain evidence="2">AVDCRST_MAG90</strain>
    </source>
</reference>
<organism evidence="2">
    <name type="scientific">uncultured Microvirga sp</name>
    <dbReference type="NCBI Taxonomy" id="412392"/>
    <lineage>
        <taxon>Bacteria</taxon>
        <taxon>Pseudomonadati</taxon>
        <taxon>Pseudomonadota</taxon>
        <taxon>Alphaproteobacteria</taxon>
        <taxon>Hyphomicrobiales</taxon>
        <taxon>Methylobacteriaceae</taxon>
        <taxon>Microvirga</taxon>
        <taxon>environmental samples</taxon>
    </lineage>
</organism>
<protein>
    <submittedName>
        <fullName evidence="2">NAD binding site</fullName>
    </submittedName>
</protein>
<feature type="region of interest" description="Disordered" evidence="1">
    <location>
        <begin position="364"/>
        <end position="383"/>
    </location>
</feature>
<feature type="compositionally biased region" description="Basic and acidic residues" evidence="1">
    <location>
        <begin position="143"/>
        <end position="153"/>
    </location>
</feature>
<feature type="compositionally biased region" description="Basic and acidic residues" evidence="1">
    <location>
        <begin position="31"/>
        <end position="40"/>
    </location>
</feature>
<feature type="compositionally biased region" description="Basic residues" evidence="1">
    <location>
        <begin position="54"/>
        <end position="64"/>
    </location>
</feature>
<gene>
    <name evidence="2" type="ORF">AVDCRST_MAG90-2551</name>
</gene>
<evidence type="ECO:0000313" key="2">
    <source>
        <dbReference type="EMBL" id="CAA9353615.1"/>
    </source>
</evidence>
<feature type="compositionally biased region" description="Basic and acidic residues" evidence="1">
    <location>
        <begin position="167"/>
        <end position="194"/>
    </location>
</feature>
<proteinExistence type="predicted"/>
<feature type="region of interest" description="Disordered" evidence="1">
    <location>
        <begin position="1"/>
        <end position="357"/>
    </location>
</feature>
<feature type="compositionally biased region" description="Basic residues" evidence="1">
    <location>
        <begin position="1"/>
        <end position="25"/>
    </location>
</feature>
<feature type="compositionally biased region" description="Low complexity" evidence="1">
    <location>
        <begin position="65"/>
        <end position="80"/>
    </location>
</feature>
<name>A0A6J4M9H9_9HYPH</name>
<feature type="non-terminal residue" evidence="2">
    <location>
        <position position="1"/>
    </location>
</feature>
<feature type="non-terminal residue" evidence="2">
    <location>
        <position position="408"/>
    </location>
</feature>
<feature type="compositionally biased region" description="Basic residues" evidence="1">
    <location>
        <begin position="81"/>
        <end position="90"/>
    </location>
</feature>
<evidence type="ECO:0000256" key="1">
    <source>
        <dbReference type="SAM" id="MobiDB-lite"/>
    </source>
</evidence>
<dbReference type="EMBL" id="CADCUC010000519">
    <property type="protein sequence ID" value="CAA9353615.1"/>
    <property type="molecule type" value="Genomic_DNA"/>
</dbReference>
<dbReference type="AlphaFoldDB" id="A0A6J4M9H9"/>